<name>A0ACC0DLM2_9PEZI</name>
<reference evidence="1 2" key="1">
    <citation type="journal article" date="2022" name="New Phytol.">
        <title>Ecological generalism drives hyperdiversity of secondary metabolite gene clusters in xylarialean endophytes.</title>
        <authorList>
            <person name="Franco M.E.E."/>
            <person name="Wisecaver J.H."/>
            <person name="Arnold A.E."/>
            <person name="Ju Y.M."/>
            <person name="Slot J.C."/>
            <person name="Ahrendt S."/>
            <person name="Moore L.P."/>
            <person name="Eastman K.E."/>
            <person name="Scott K."/>
            <person name="Konkel Z."/>
            <person name="Mondo S.J."/>
            <person name="Kuo A."/>
            <person name="Hayes R.D."/>
            <person name="Haridas S."/>
            <person name="Andreopoulos B."/>
            <person name="Riley R."/>
            <person name="LaButti K."/>
            <person name="Pangilinan J."/>
            <person name="Lipzen A."/>
            <person name="Amirebrahimi M."/>
            <person name="Yan J."/>
            <person name="Adam C."/>
            <person name="Keymanesh K."/>
            <person name="Ng V."/>
            <person name="Louie K."/>
            <person name="Northen T."/>
            <person name="Drula E."/>
            <person name="Henrissat B."/>
            <person name="Hsieh H.M."/>
            <person name="Youens-Clark K."/>
            <person name="Lutzoni F."/>
            <person name="Miadlikowska J."/>
            <person name="Eastwood D.C."/>
            <person name="Hamelin R.C."/>
            <person name="Grigoriev I.V."/>
            <person name="U'Ren J.M."/>
        </authorList>
    </citation>
    <scope>NUCLEOTIDE SEQUENCE [LARGE SCALE GENOMIC DNA]</scope>
    <source>
        <strain evidence="1 2">ER1909</strain>
    </source>
</reference>
<protein>
    <submittedName>
        <fullName evidence="1">Uncharacterized protein</fullName>
    </submittedName>
</protein>
<dbReference type="EMBL" id="MU394280">
    <property type="protein sequence ID" value="KAI6093694.1"/>
    <property type="molecule type" value="Genomic_DNA"/>
</dbReference>
<evidence type="ECO:0000313" key="2">
    <source>
        <dbReference type="Proteomes" id="UP001497680"/>
    </source>
</evidence>
<proteinExistence type="predicted"/>
<accession>A0ACC0DLM2</accession>
<sequence length="83" mass="9486">MEALLYQDIDSFPRTLEPPTYIAFYARRGILLMPVDYPGRDSPFHSLSNKKCDHYPRGCPGECESNETLCDACKENKCDSIHN</sequence>
<gene>
    <name evidence="1" type="ORF">F4821DRAFT_221223</name>
</gene>
<organism evidence="1 2">
    <name type="scientific">Hypoxylon rubiginosum</name>
    <dbReference type="NCBI Taxonomy" id="110542"/>
    <lineage>
        <taxon>Eukaryota</taxon>
        <taxon>Fungi</taxon>
        <taxon>Dikarya</taxon>
        <taxon>Ascomycota</taxon>
        <taxon>Pezizomycotina</taxon>
        <taxon>Sordariomycetes</taxon>
        <taxon>Xylariomycetidae</taxon>
        <taxon>Xylariales</taxon>
        <taxon>Hypoxylaceae</taxon>
        <taxon>Hypoxylon</taxon>
    </lineage>
</organism>
<keyword evidence="2" id="KW-1185">Reference proteome</keyword>
<dbReference type="Proteomes" id="UP001497680">
    <property type="component" value="Unassembled WGS sequence"/>
</dbReference>
<evidence type="ECO:0000313" key="1">
    <source>
        <dbReference type="EMBL" id="KAI6093694.1"/>
    </source>
</evidence>
<comment type="caution">
    <text evidence="1">The sequence shown here is derived from an EMBL/GenBank/DDBJ whole genome shotgun (WGS) entry which is preliminary data.</text>
</comment>